<keyword evidence="3" id="KW-0472">Membrane</keyword>
<organism evidence="5 6">
    <name type="scientific">Cohnella xylanilytica</name>
    <dbReference type="NCBI Taxonomy" id="557555"/>
    <lineage>
        <taxon>Bacteria</taxon>
        <taxon>Bacillati</taxon>
        <taxon>Bacillota</taxon>
        <taxon>Bacilli</taxon>
        <taxon>Bacillales</taxon>
        <taxon>Paenibacillaceae</taxon>
        <taxon>Cohnella</taxon>
    </lineage>
</organism>
<sequence length="220" mass="23994">MDFLRDFGSLGLFIHAMIDAIIFPIPAFFLQVSLSALNPDNALWLATLGFAGCMIGTPIGYLIGKTSGYRILRKFMKQDRLERVTALFRKHGEMAILIGSFTPIPFKIFTIVSGCMNYPLWRLMGYAAIGRAAKFYIVGLLFYLYGRSAESMVHSSLTLIMLGAGVLIAAGWLVARKVKRRRNAAKPSGALAEHSDDDPATAEAPALSAPSEDAAEVRSS</sequence>
<dbReference type="InterPro" id="IPR051311">
    <property type="entry name" value="DedA_domain"/>
</dbReference>
<evidence type="ECO:0000313" key="6">
    <source>
        <dbReference type="Proteomes" id="UP000553776"/>
    </source>
</evidence>
<evidence type="ECO:0000256" key="2">
    <source>
        <dbReference type="SAM" id="MobiDB-lite"/>
    </source>
</evidence>
<dbReference type="EMBL" id="JACJVR010000088">
    <property type="protein sequence ID" value="MBB6694275.1"/>
    <property type="molecule type" value="Genomic_DNA"/>
</dbReference>
<feature type="transmembrane region" description="Helical" evidence="3">
    <location>
        <begin position="42"/>
        <end position="64"/>
    </location>
</feature>
<dbReference type="AlphaFoldDB" id="A0A841U176"/>
<proteinExistence type="inferred from homology"/>
<feature type="transmembrane region" description="Helical" evidence="3">
    <location>
        <begin position="123"/>
        <end position="145"/>
    </location>
</feature>
<gene>
    <name evidence="5" type="ORF">H7B90_23040</name>
</gene>
<protein>
    <submittedName>
        <fullName evidence="5">DedA family protein</fullName>
    </submittedName>
</protein>
<dbReference type="PANTHER" id="PTHR42709">
    <property type="entry name" value="ALKALINE PHOSPHATASE LIKE PROTEIN"/>
    <property type="match status" value="1"/>
</dbReference>
<comment type="similarity">
    <text evidence="1">Belongs to the DedA family.</text>
</comment>
<evidence type="ECO:0000256" key="3">
    <source>
        <dbReference type="SAM" id="Phobius"/>
    </source>
</evidence>
<keyword evidence="3" id="KW-1133">Transmembrane helix</keyword>
<evidence type="ECO:0000256" key="1">
    <source>
        <dbReference type="ARBA" id="ARBA00010792"/>
    </source>
</evidence>
<dbReference type="GO" id="GO:0005886">
    <property type="term" value="C:plasma membrane"/>
    <property type="evidence" value="ECO:0007669"/>
    <property type="project" value="TreeGrafter"/>
</dbReference>
<dbReference type="RefSeq" id="WP_185138267.1">
    <property type="nucleotide sequence ID" value="NZ_JACJVR010000088.1"/>
</dbReference>
<comment type="caution">
    <text evidence="5">The sequence shown here is derived from an EMBL/GenBank/DDBJ whole genome shotgun (WGS) entry which is preliminary data.</text>
</comment>
<dbReference type="InterPro" id="IPR032816">
    <property type="entry name" value="VTT_dom"/>
</dbReference>
<feature type="transmembrane region" description="Helical" evidence="3">
    <location>
        <begin position="157"/>
        <end position="175"/>
    </location>
</feature>
<feature type="domain" description="VTT" evidence="4">
    <location>
        <begin position="28"/>
        <end position="142"/>
    </location>
</feature>
<dbReference type="Pfam" id="PF09335">
    <property type="entry name" value="VTT_dom"/>
    <property type="match status" value="1"/>
</dbReference>
<dbReference type="PANTHER" id="PTHR42709:SF11">
    <property type="entry name" value="DEDA FAMILY PROTEIN"/>
    <property type="match status" value="1"/>
</dbReference>
<dbReference type="Proteomes" id="UP000553776">
    <property type="component" value="Unassembled WGS sequence"/>
</dbReference>
<reference evidence="5 6" key="1">
    <citation type="submission" date="2020-08" db="EMBL/GenBank/DDBJ databases">
        <title>Cohnella phylogeny.</title>
        <authorList>
            <person name="Dunlap C."/>
        </authorList>
    </citation>
    <scope>NUCLEOTIDE SEQUENCE [LARGE SCALE GENOMIC DNA]</scope>
    <source>
        <strain evidence="5 6">DSM 25239</strain>
    </source>
</reference>
<feature type="transmembrane region" description="Helical" evidence="3">
    <location>
        <begin position="12"/>
        <end position="30"/>
    </location>
</feature>
<name>A0A841U176_9BACL</name>
<keyword evidence="6" id="KW-1185">Reference proteome</keyword>
<keyword evidence="3" id="KW-0812">Transmembrane</keyword>
<accession>A0A841U176</accession>
<evidence type="ECO:0000259" key="4">
    <source>
        <dbReference type="Pfam" id="PF09335"/>
    </source>
</evidence>
<feature type="region of interest" description="Disordered" evidence="2">
    <location>
        <begin position="183"/>
        <end position="220"/>
    </location>
</feature>
<evidence type="ECO:0000313" key="5">
    <source>
        <dbReference type="EMBL" id="MBB6694275.1"/>
    </source>
</evidence>